<organism evidence="2 3">
    <name type="scientific">Leptospira interrogans serovar Pyrogenes str. 200701872</name>
    <dbReference type="NCBI Taxonomy" id="1193029"/>
    <lineage>
        <taxon>Bacteria</taxon>
        <taxon>Pseudomonadati</taxon>
        <taxon>Spirochaetota</taxon>
        <taxon>Spirochaetia</taxon>
        <taxon>Leptospirales</taxon>
        <taxon>Leptospiraceae</taxon>
        <taxon>Leptospira</taxon>
    </lineage>
</organism>
<proteinExistence type="predicted"/>
<sequence>MSKKHSNQTDIDVMDDDVTPVVTPTAPILLQPEAAALRCRMLVSEIQQNIAKSIFALKEIHDHKLYEYMGYGDFREFVAIELKNIIPLTQAITYLTIGKRFDSESALKVFRGNIKQILQFANDPDYSDVTIGESYAMRNGEKIGLDILEAEISASYIEKERALNEKIKTAKQAKKGSDVLLERKEQLILELKEEAMELRSQLDAVVHTDKKT</sequence>
<protein>
    <submittedName>
        <fullName evidence="2">Uncharacterized protein</fullName>
    </submittedName>
</protein>
<accession>M6ZSS6</accession>
<keyword evidence="1" id="KW-0175">Coiled coil</keyword>
<dbReference type="AlphaFoldDB" id="M6ZSS6"/>
<reference evidence="2 3" key="1">
    <citation type="submission" date="2013-01" db="EMBL/GenBank/DDBJ databases">
        <authorList>
            <person name="Harkins D.M."/>
            <person name="Durkin A.S."/>
            <person name="Brinkac L.M."/>
            <person name="Haft D.H."/>
            <person name="Selengut J.D."/>
            <person name="Sanka R."/>
            <person name="DePew J."/>
            <person name="Purushe J."/>
            <person name="Picardeau M."/>
            <person name="Werts C."/>
            <person name="Goarant C."/>
            <person name="Vinetz J.M."/>
            <person name="Sutton G.G."/>
            <person name="Nierman W.C."/>
            <person name="Fouts D.E."/>
        </authorList>
    </citation>
    <scope>NUCLEOTIDE SEQUENCE [LARGE SCALE GENOMIC DNA]</scope>
    <source>
        <strain evidence="2 3">200701872</strain>
    </source>
</reference>
<name>M6ZSS6_LEPIR</name>
<evidence type="ECO:0000313" key="2">
    <source>
        <dbReference type="EMBL" id="EMP09493.1"/>
    </source>
</evidence>
<feature type="coiled-coil region" evidence="1">
    <location>
        <begin position="145"/>
        <end position="208"/>
    </location>
</feature>
<dbReference type="BioCyc" id="LINT1193029:G11R4-1120-MONOMER"/>
<comment type="caution">
    <text evidence="2">The sequence shown here is derived from an EMBL/GenBank/DDBJ whole genome shotgun (WGS) entry which is preliminary data.</text>
</comment>
<gene>
    <name evidence="2" type="ORF">LEP1GSC124_1579</name>
</gene>
<evidence type="ECO:0000313" key="3">
    <source>
        <dbReference type="Proteomes" id="UP000012117"/>
    </source>
</evidence>
<evidence type="ECO:0000256" key="1">
    <source>
        <dbReference type="SAM" id="Coils"/>
    </source>
</evidence>
<dbReference type="EMBL" id="AKWN02000021">
    <property type="protein sequence ID" value="EMP09493.1"/>
    <property type="molecule type" value="Genomic_DNA"/>
</dbReference>
<dbReference type="Proteomes" id="UP000012117">
    <property type="component" value="Unassembled WGS sequence"/>
</dbReference>